<keyword evidence="12" id="KW-1185">Reference proteome</keyword>
<keyword evidence="1" id="KW-0547">Nucleotide-binding</keyword>
<evidence type="ECO:0000256" key="3">
    <source>
        <dbReference type="ARBA" id="ARBA00022801"/>
    </source>
</evidence>
<evidence type="ECO:0000256" key="5">
    <source>
        <dbReference type="ARBA" id="ARBA00022840"/>
    </source>
</evidence>
<dbReference type="Gene3D" id="3.40.50.300">
    <property type="entry name" value="P-loop containing nucleotide triphosphate hydrolases"/>
    <property type="match status" value="2"/>
</dbReference>
<evidence type="ECO:0000313" key="11">
    <source>
        <dbReference type="EMBL" id="GAA5151873.1"/>
    </source>
</evidence>
<evidence type="ECO:0000256" key="1">
    <source>
        <dbReference type="ARBA" id="ARBA00022741"/>
    </source>
</evidence>
<dbReference type="GO" id="GO:0004386">
    <property type="term" value="F:helicase activity"/>
    <property type="evidence" value="ECO:0007669"/>
    <property type="project" value="UniProtKB-KW"/>
</dbReference>
<evidence type="ECO:0000256" key="8">
    <source>
        <dbReference type="ARBA" id="ARBA00049819"/>
    </source>
</evidence>
<dbReference type="InterPro" id="IPR011545">
    <property type="entry name" value="DEAD/DEAH_box_helicase_dom"/>
</dbReference>
<keyword evidence="7" id="KW-0234">DNA repair</keyword>
<dbReference type="PROSITE" id="PS51194">
    <property type="entry name" value="HELICASE_CTER"/>
    <property type="match status" value="1"/>
</dbReference>
<dbReference type="Pfam" id="PF00271">
    <property type="entry name" value="Helicase_C"/>
    <property type="match status" value="1"/>
</dbReference>
<evidence type="ECO:0000259" key="9">
    <source>
        <dbReference type="PROSITE" id="PS51192"/>
    </source>
</evidence>
<evidence type="ECO:0000313" key="12">
    <source>
        <dbReference type="Proteomes" id="UP001500221"/>
    </source>
</evidence>
<dbReference type="InterPro" id="IPR045562">
    <property type="entry name" value="RecG_dom3_C"/>
</dbReference>
<proteinExistence type="predicted"/>
<keyword evidence="4 11" id="KW-0347">Helicase</keyword>
<evidence type="ECO:0000256" key="2">
    <source>
        <dbReference type="ARBA" id="ARBA00022763"/>
    </source>
</evidence>
<dbReference type="SMART" id="SM00487">
    <property type="entry name" value="DEXDc"/>
    <property type="match status" value="1"/>
</dbReference>
<keyword evidence="6" id="KW-0238">DNA-binding</keyword>
<sequence length="753" mass="80628">MAITVDTPVAAVLGRAGGRGAKKHDKIRDKLGLHTVGDLLRHFPRRYIDTTNPTAVDELHEGQLLTVVGTIASCEMKSWQDKRRQRTAYRVETLLQTDGPSLTMTFFAANRGMAESFRSRFARGRTGIFVGTASRFREHWQLTNPKAVMLGANDADTDTDRAEAAGIGPLFPVYPLTAGVESWDLQRAVTLARDVVDAVPDVIPDAVRERYGLVGAEEALQGVHAPAHLGEVARAHRHFRFEEALVTQLVLARRRRAAQARAAQTRDGGDGRLLAAFDDRMPFTLTAGQTEVGETIAADLGRPHPMNRLLQGEVGSGKTLVALRAMLHVVDSGGQAALLAPTEVLAQQHHRSIVALLGELAQGGMLGGTTVELLTGSMTKTQRTGPMSRLGSGEAGIVVGTHALLEEKVQFADLGLVVVDEQHRFGVEQRAALTDKSGARGTTPHVLVMTATPIPRTVAMTVFGDLEVSTLRELPAGRAAIQSNVVDLVDHPGWVTRVWARVREEVEAGHQVYVVCPRITGDELEQGESDAPETVDEEGQPVLLDVAGRPPLAAVEDVAAELADGPLAGLRLAVLHGRLAPEVKEATMRAFADGEVDVLVATTVIEVGVDVHNATTMVVLDADRFGVSQLHQLRGRVGRGGLPGLCLLVSHAGAASDAGERLAAVASTTDGFELSRVDLEHRREGDVLGRTQSGRRSSLQNLRVLRDEQTIVEAREAADALLDDDPDLTAAPLLAAAVTELETSATADFIERS</sequence>
<dbReference type="Proteomes" id="UP001500221">
    <property type="component" value="Unassembled WGS sequence"/>
</dbReference>
<dbReference type="SUPFAM" id="SSF52540">
    <property type="entry name" value="P-loop containing nucleoside triphosphate hydrolases"/>
    <property type="match status" value="2"/>
</dbReference>
<dbReference type="InterPro" id="IPR012340">
    <property type="entry name" value="NA-bd_OB-fold"/>
</dbReference>
<dbReference type="InterPro" id="IPR001650">
    <property type="entry name" value="Helicase_C-like"/>
</dbReference>
<feature type="domain" description="Helicase C-terminal" evidence="10">
    <location>
        <begin position="527"/>
        <end position="685"/>
    </location>
</feature>
<reference evidence="12" key="1">
    <citation type="journal article" date="2019" name="Int. J. Syst. Evol. Microbiol.">
        <title>The Global Catalogue of Microorganisms (GCM) 10K type strain sequencing project: providing services to taxonomists for standard genome sequencing and annotation.</title>
        <authorList>
            <consortium name="The Broad Institute Genomics Platform"/>
            <consortium name="The Broad Institute Genome Sequencing Center for Infectious Disease"/>
            <person name="Wu L."/>
            <person name="Ma J."/>
        </authorList>
    </citation>
    <scope>NUCLEOTIDE SEQUENCE [LARGE SCALE GENOMIC DNA]</scope>
    <source>
        <strain evidence="12">JCM 18459</strain>
    </source>
</reference>
<keyword evidence="2" id="KW-0227">DNA damage</keyword>
<dbReference type="PANTHER" id="PTHR47964">
    <property type="entry name" value="ATP-DEPENDENT DNA HELICASE HOMOLOG RECG, CHLOROPLASTIC"/>
    <property type="match status" value="1"/>
</dbReference>
<evidence type="ECO:0000259" key="10">
    <source>
        <dbReference type="PROSITE" id="PS51194"/>
    </source>
</evidence>
<dbReference type="Gene3D" id="2.40.50.140">
    <property type="entry name" value="Nucleic acid-binding proteins"/>
    <property type="match status" value="1"/>
</dbReference>
<keyword evidence="5" id="KW-0067">ATP-binding</keyword>
<dbReference type="EMBL" id="BAABKG010000004">
    <property type="protein sequence ID" value="GAA5151873.1"/>
    <property type="molecule type" value="Genomic_DNA"/>
</dbReference>
<dbReference type="InterPro" id="IPR027417">
    <property type="entry name" value="P-loop_NTPase"/>
</dbReference>
<protein>
    <recommendedName>
        <fullName evidence="8">Probable DNA 3'-5' helicase RecG</fullName>
    </recommendedName>
</protein>
<dbReference type="InterPro" id="IPR033454">
    <property type="entry name" value="RecG_wedge"/>
</dbReference>
<dbReference type="SUPFAM" id="SSF50249">
    <property type="entry name" value="Nucleic acid-binding proteins"/>
    <property type="match status" value="1"/>
</dbReference>
<gene>
    <name evidence="11" type="primary">recG</name>
    <name evidence="11" type="ORF">GCM10023340_31240</name>
</gene>
<dbReference type="InterPro" id="IPR014001">
    <property type="entry name" value="Helicase_ATP-bd"/>
</dbReference>
<comment type="caution">
    <text evidence="11">The sequence shown here is derived from an EMBL/GenBank/DDBJ whole genome shotgun (WGS) entry which is preliminary data.</text>
</comment>
<name>A0ABP9PXJ2_9ACTN</name>
<evidence type="ECO:0000256" key="6">
    <source>
        <dbReference type="ARBA" id="ARBA00023125"/>
    </source>
</evidence>
<dbReference type="Pfam" id="PF00270">
    <property type="entry name" value="DEAD"/>
    <property type="match status" value="1"/>
</dbReference>
<dbReference type="Pfam" id="PF17191">
    <property type="entry name" value="RecG_wedge"/>
    <property type="match status" value="1"/>
</dbReference>
<dbReference type="RefSeq" id="WP_345460494.1">
    <property type="nucleotide sequence ID" value="NZ_BAABKG010000004.1"/>
</dbReference>
<dbReference type="Pfam" id="PF19833">
    <property type="entry name" value="RecG_dom3_C"/>
    <property type="match status" value="1"/>
</dbReference>
<evidence type="ECO:0000256" key="4">
    <source>
        <dbReference type="ARBA" id="ARBA00022806"/>
    </source>
</evidence>
<keyword evidence="3" id="KW-0378">Hydrolase</keyword>
<accession>A0ABP9PXJ2</accession>
<dbReference type="PROSITE" id="PS51192">
    <property type="entry name" value="HELICASE_ATP_BIND_1"/>
    <property type="match status" value="1"/>
</dbReference>
<dbReference type="InterPro" id="IPR047112">
    <property type="entry name" value="RecG/Mfd"/>
</dbReference>
<dbReference type="CDD" id="cd04488">
    <property type="entry name" value="RecG_wedge_OBF"/>
    <property type="match status" value="1"/>
</dbReference>
<feature type="domain" description="Helicase ATP-binding" evidence="9">
    <location>
        <begin position="299"/>
        <end position="471"/>
    </location>
</feature>
<dbReference type="PANTHER" id="PTHR47964:SF1">
    <property type="entry name" value="ATP-DEPENDENT DNA HELICASE HOMOLOG RECG, CHLOROPLASTIC"/>
    <property type="match status" value="1"/>
</dbReference>
<evidence type="ECO:0000256" key="7">
    <source>
        <dbReference type="ARBA" id="ARBA00023204"/>
    </source>
</evidence>
<organism evidence="11 12">
    <name type="scientific">Nocardioides marinquilinus</name>
    <dbReference type="NCBI Taxonomy" id="1210400"/>
    <lineage>
        <taxon>Bacteria</taxon>
        <taxon>Bacillati</taxon>
        <taxon>Actinomycetota</taxon>
        <taxon>Actinomycetes</taxon>
        <taxon>Propionibacteriales</taxon>
        <taxon>Nocardioidaceae</taxon>
        <taxon>Nocardioides</taxon>
    </lineage>
</organism>
<dbReference type="SMART" id="SM00490">
    <property type="entry name" value="HELICc"/>
    <property type="match status" value="1"/>
</dbReference>